<dbReference type="SUPFAM" id="SSF160631">
    <property type="entry name" value="SMI1/KNR4-like"/>
    <property type="match status" value="1"/>
</dbReference>
<gene>
    <name evidence="1" type="ORF">IPZ78_08785</name>
</gene>
<dbReference type="Gene3D" id="3.40.1580.10">
    <property type="entry name" value="SMI1/KNR4-like"/>
    <property type="match status" value="1"/>
</dbReference>
<dbReference type="RefSeq" id="WP_225552792.1">
    <property type="nucleotide sequence ID" value="NZ_JADEYP010000013.1"/>
</dbReference>
<sequence>MIQEKVHCAKHGLQDFGFLCIHLASSKNGSSVGFVSSKKRPKTVDFPFSDHYKNLVTQIKTTEISADCVLYNSVEAVNESKEFVSQEYWCFGGDGQGNRWLFDKNGYVFYYDHDYDEDLAPMAITFEQWLQMANLCQQMDECIDKDSFKRDDEKKFNETLNQIHPNLSKNFPYEI</sequence>
<dbReference type="InterPro" id="IPR037883">
    <property type="entry name" value="Knr4/Smi1-like_sf"/>
</dbReference>
<reference evidence="1" key="1">
    <citation type="submission" date="2020-10" db="EMBL/GenBank/DDBJ databases">
        <authorList>
            <person name="Lu T."/>
            <person name="Wang Q."/>
            <person name="Han X."/>
        </authorList>
    </citation>
    <scope>NUCLEOTIDE SEQUENCE</scope>
    <source>
        <strain evidence="1">WQ 366</strain>
    </source>
</reference>
<evidence type="ECO:0000313" key="1">
    <source>
        <dbReference type="EMBL" id="MCA5005246.1"/>
    </source>
</evidence>
<dbReference type="Proteomes" id="UP001165302">
    <property type="component" value="Unassembled WGS sequence"/>
</dbReference>
<proteinExistence type="predicted"/>
<organism evidence="1 2">
    <name type="scientific">Sphingobacterium bovistauri</name>
    <dbReference type="NCBI Taxonomy" id="2781959"/>
    <lineage>
        <taxon>Bacteria</taxon>
        <taxon>Pseudomonadati</taxon>
        <taxon>Bacteroidota</taxon>
        <taxon>Sphingobacteriia</taxon>
        <taxon>Sphingobacteriales</taxon>
        <taxon>Sphingobacteriaceae</taxon>
        <taxon>Sphingobacterium</taxon>
    </lineage>
</organism>
<protein>
    <submittedName>
        <fullName evidence="1">SMI1/KNR4 family protein</fullName>
    </submittedName>
</protein>
<comment type="caution">
    <text evidence="1">The sequence shown here is derived from an EMBL/GenBank/DDBJ whole genome shotgun (WGS) entry which is preliminary data.</text>
</comment>
<evidence type="ECO:0000313" key="2">
    <source>
        <dbReference type="Proteomes" id="UP001165302"/>
    </source>
</evidence>
<keyword evidence="2" id="KW-1185">Reference proteome</keyword>
<accession>A0ABS7Z752</accession>
<name>A0ABS7Z752_9SPHI</name>
<dbReference type="EMBL" id="JADEYP010000013">
    <property type="protein sequence ID" value="MCA5005246.1"/>
    <property type="molecule type" value="Genomic_DNA"/>
</dbReference>